<dbReference type="EMBL" id="BK015604">
    <property type="protein sequence ID" value="DAE15374.1"/>
    <property type="molecule type" value="Genomic_DNA"/>
</dbReference>
<proteinExistence type="inferred from homology"/>
<dbReference type="InterPro" id="IPR007694">
    <property type="entry name" value="DNA_helicase_DnaB-like_C"/>
</dbReference>
<sequence>MSGAQKPDLQVQRLIDAQAAVLGSMLIDGDCIADVLAEVNEKMFVSGTYRTIYGAIRELFHAAKPVDIVTVGAQLRESSGTSDYDQVLVQLAEVTPTAANVMAYVDVLRRDSIVYRLREIGRALTETEDLDTCEDLVSKANAAMSAKSGVEIWGPREIWDSFVRRHDGARPIEYIDWGFAFINENVYTGRGDYCVLGGYSTAGKTCLAIAMALRMSQKYRVGFFSYETDKDKLSDRILCARAMVDSGAIKRNELGEKEWQELAYAASKLDEGGDAHRIEIMQTSGFTVSDIQSLAMSRHYDVIFIDYIQLVEPDGRRSFSRPEEIGAISRGLQRMAHERGITVVALSQLTPESNGKKNEAPTMYSLRESKQITQDADVIFLLYLEDTEDRNARRVFKCDKNKDGVAGWYKKMIFRGNIQTFEPEAAPVSTWKQPLPEQVSFKEIQDDGTMPF</sequence>
<dbReference type="PANTHER" id="PTHR30153:SF2">
    <property type="entry name" value="REPLICATIVE DNA HELICASE"/>
    <property type="match status" value="1"/>
</dbReference>
<evidence type="ECO:0000256" key="8">
    <source>
        <dbReference type="ARBA" id="ARBA00023235"/>
    </source>
</evidence>
<dbReference type="GO" id="GO:0006260">
    <property type="term" value="P:DNA replication"/>
    <property type="evidence" value="ECO:0007669"/>
    <property type="project" value="UniProtKB-KW"/>
</dbReference>
<evidence type="ECO:0000256" key="4">
    <source>
        <dbReference type="ARBA" id="ARBA00022801"/>
    </source>
</evidence>
<dbReference type="GO" id="GO:0005524">
    <property type="term" value="F:ATP binding"/>
    <property type="evidence" value="ECO:0007669"/>
    <property type="project" value="UniProtKB-KW"/>
</dbReference>
<dbReference type="InterPro" id="IPR016136">
    <property type="entry name" value="DNA_helicase_N/primase_C"/>
</dbReference>
<organism evidence="12">
    <name type="scientific">Siphoviridae sp. ctdcr45</name>
    <dbReference type="NCBI Taxonomy" id="2825580"/>
    <lineage>
        <taxon>Viruses</taxon>
        <taxon>Duplodnaviria</taxon>
        <taxon>Heunggongvirae</taxon>
        <taxon>Uroviricota</taxon>
        <taxon>Caudoviricetes</taxon>
    </lineage>
</organism>
<comment type="similarity">
    <text evidence="1">Belongs to the helicase family. DnaB subfamily.</text>
</comment>
<evidence type="ECO:0000256" key="1">
    <source>
        <dbReference type="ARBA" id="ARBA00008428"/>
    </source>
</evidence>
<dbReference type="GO" id="GO:0043139">
    <property type="term" value="F:5'-3' DNA helicase activity"/>
    <property type="evidence" value="ECO:0007669"/>
    <property type="project" value="UniProtKB-EC"/>
</dbReference>
<keyword evidence="8" id="KW-0413">Isomerase</keyword>
<dbReference type="Pfam" id="PF03796">
    <property type="entry name" value="DnaB_C"/>
    <property type="match status" value="1"/>
</dbReference>
<dbReference type="PANTHER" id="PTHR30153">
    <property type="entry name" value="REPLICATIVE DNA HELICASE DNAB"/>
    <property type="match status" value="1"/>
</dbReference>
<dbReference type="Pfam" id="PF00772">
    <property type="entry name" value="DnaB"/>
    <property type="match status" value="1"/>
</dbReference>
<name>A0A8S5Q7M8_9CAUD</name>
<keyword evidence="3" id="KW-0547">Nucleotide-binding</keyword>
<comment type="catalytic activity">
    <reaction evidence="10">
        <text>ATP + H2O = ADP + phosphate + H(+)</text>
        <dbReference type="Rhea" id="RHEA:13065"/>
        <dbReference type="ChEBI" id="CHEBI:15377"/>
        <dbReference type="ChEBI" id="CHEBI:15378"/>
        <dbReference type="ChEBI" id="CHEBI:30616"/>
        <dbReference type="ChEBI" id="CHEBI:43474"/>
        <dbReference type="ChEBI" id="CHEBI:456216"/>
        <dbReference type="EC" id="5.6.2.3"/>
    </reaction>
</comment>
<dbReference type="PROSITE" id="PS51199">
    <property type="entry name" value="SF4_HELICASE"/>
    <property type="match status" value="1"/>
</dbReference>
<evidence type="ECO:0000259" key="11">
    <source>
        <dbReference type="PROSITE" id="PS51199"/>
    </source>
</evidence>
<evidence type="ECO:0000256" key="6">
    <source>
        <dbReference type="ARBA" id="ARBA00022840"/>
    </source>
</evidence>
<keyword evidence="6" id="KW-0067">ATP-binding</keyword>
<evidence type="ECO:0000313" key="12">
    <source>
        <dbReference type="EMBL" id="DAE15374.1"/>
    </source>
</evidence>
<dbReference type="InterPro" id="IPR007693">
    <property type="entry name" value="DNA_helicase_DnaB-like_N"/>
</dbReference>
<keyword evidence="2" id="KW-0235">DNA replication</keyword>
<dbReference type="SUPFAM" id="SSF52540">
    <property type="entry name" value="P-loop containing nucleoside triphosphate hydrolases"/>
    <property type="match status" value="1"/>
</dbReference>
<dbReference type="SUPFAM" id="SSF48024">
    <property type="entry name" value="N-terminal domain of DnaB helicase"/>
    <property type="match status" value="1"/>
</dbReference>
<dbReference type="Gene3D" id="1.10.860.10">
    <property type="entry name" value="DNAb Helicase, Chain A"/>
    <property type="match status" value="1"/>
</dbReference>
<dbReference type="InterPro" id="IPR036185">
    <property type="entry name" value="DNA_heli_DnaB-like_N_sf"/>
</dbReference>
<dbReference type="EC" id="5.6.2.3" evidence="9"/>
<evidence type="ECO:0000256" key="5">
    <source>
        <dbReference type="ARBA" id="ARBA00022806"/>
    </source>
</evidence>
<accession>A0A8S5Q7M8</accession>
<evidence type="ECO:0000256" key="3">
    <source>
        <dbReference type="ARBA" id="ARBA00022741"/>
    </source>
</evidence>
<keyword evidence="4" id="KW-0378">Hydrolase</keyword>
<protein>
    <recommendedName>
        <fullName evidence="9">DNA 5'-3' helicase</fullName>
        <ecNumber evidence="9">5.6.2.3</ecNumber>
    </recommendedName>
</protein>
<reference evidence="12" key="1">
    <citation type="journal article" date="2021" name="Proc. Natl. Acad. Sci. U.S.A.">
        <title>A Catalog of Tens of Thousands of Viruses from Human Metagenomes Reveals Hidden Associations with Chronic Diseases.</title>
        <authorList>
            <person name="Tisza M.J."/>
            <person name="Buck C.B."/>
        </authorList>
    </citation>
    <scope>NUCLEOTIDE SEQUENCE</scope>
    <source>
        <strain evidence="12">Ctdcr45</strain>
    </source>
</reference>
<dbReference type="GO" id="GO:0016787">
    <property type="term" value="F:hydrolase activity"/>
    <property type="evidence" value="ECO:0007669"/>
    <property type="project" value="UniProtKB-KW"/>
</dbReference>
<evidence type="ECO:0000256" key="7">
    <source>
        <dbReference type="ARBA" id="ARBA00023125"/>
    </source>
</evidence>
<evidence type="ECO:0000256" key="2">
    <source>
        <dbReference type="ARBA" id="ARBA00022705"/>
    </source>
</evidence>
<evidence type="ECO:0000256" key="9">
    <source>
        <dbReference type="ARBA" id="ARBA00044969"/>
    </source>
</evidence>
<dbReference type="GO" id="GO:0003677">
    <property type="term" value="F:DNA binding"/>
    <property type="evidence" value="ECO:0007669"/>
    <property type="project" value="UniProtKB-KW"/>
</dbReference>
<keyword evidence="7" id="KW-0238">DNA-binding</keyword>
<dbReference type="InterPro" id="IPR027417">
    <property type="entry name" value="P-loop_NTPase"/>
</dbReference>
<dbReference type="Gene3D" id="3.40.50.300">
    <property type="entry name" value="P-loop containing nucleotide triphosphate hydrolases"/>
    <property type="match status" value="1"/>
</dbReference>
<keyword evidence="5 12" id="KW-0347">Helicase</keyword>
<feature type="domain" description="SF4 helicase" evidence="11">
    <location>
        <begin position="168"/>
        <end position="428"/>
    </location>
</feature>
<evidence type="ECO:0000256" key="10">
    <source>
        <dbReference type="ARBA" id="ARBA00048954"/>
    </source>
</evidence>